<name>A0A8H4AYW5_GIGMA</name>
<evidence type="ECO:0000313" key="3">
    <source>
        <dbReference type="Proteomes" id="UP000439903"/>
    </source>
</evidence>
<comment type="caution">
    <text evidence="2">The sequence shown here is derived from an EMBL/GenBank/DDBJ whole genome shotgun (WGS) entry which is preliminary data.</text>
</comment>
<accession>A0A8H4AYW5</accession>
<dbReference type="Proteomes" id="UP000439903">
    <property type="component" value="Unassembled WGS sequence"/>
</dbReference>
<evidence type="ECO:0000313" key="2">
    <source>
        <dbReference type="EMBL" id="KAF0546073.1"/>
    </source>
</evidence>
<sequence length="67" mass="8134">MDYTNKNVDKYMNRIGIKIDEYYSDKDKEDNMNNNAELNKVSNNNNETMDDKKNYELIKHIPRRMKD</sequence>
<dbReference type="AlphaFoldDB" id="A0A8H4AYW5"/>
<organism evidence="2 3">
    <name type="scientific">Gigaspora margarita</name>
    <dbReference type="NCBI Taxonomy" id="4874"/>
    <lineage>
        <taxon>Eukaryota</taxon>
        <taxon>Fungi</taxon>
        <taxon>Fungi incertae sedis</taxon>
        <taxon>Mucoromycota</taxon>
        <taxon>Glomeromycotina</taxon>
        <taxon>Glomeromycetes</taxon>
        <taxon>Diversisporales</taxon>
        <taxon>Gigasporaceae</taxon>
        <taxon>Gigaspora</taxon>
    </lineage>
</organism>
<feature type="region of interest" description="Disordered" evidence="1">
    <location>
        <begin position="28"/>
        <end position="54"/>
    </location>
</feature>
<dbReference type="EMBL" id="WTPW01000114">
    <property type="protein sequence ID" value="KAF0546073.1"/>
    <property type="molecule type" value="Genomic_DNA"/>
</dbReference>
<proteinExistence type="predicted"/>
<gene>
    <name evidence="2" type="ORF">F8M41_001614</name>
</gene>
<keyword evidence="3" id="KW-1185">Reference proteome</keyword>
<evidence type="ECO:0000256" key="1">
    <source>
        <dbReference type="SAM" id="MobiDB-lite"/>
    </source>
</evidence>
<protein>
    <submittedName>
        <fullName evidence="2">Uncharacterized protein</fullName>
    </submittedName>
</protein>
<reference evidence="2 3" key="1">
    <citation type="journal article" date="2019" name="Environ. Microbiol.">
        <title>At the nexus of three kingdoms: the genome of the mycorrhizal fungus Gigaspora margarita provides insights into plant, endobacterial and fungal interactions.</title>
        <authorList>
            <person name="Venice F."/>
            <person name="Ghignone S."/>
            <person name="Salvioli di Fossalunga A."/>
            <person name="Amselem J."/>
            <person name="Novero M."/>
            <person name="Xianan X."/>
            <person name="Sedzielewska Toro K."/>
            <person name="Morin E."/>
            <person name="Lipzen A."/>
            <person name="Grigoriev I.V."/>
            <person name="Henrissat B."/>
            <person name="Martin F.M."/>
            <person name="Bonfante P."/>
        </authorList>
    </citation>
    <scope>NUCLEOTIDE SEQUENCE [LARGE SCALE GENOMIC DNA]</scope>
    <source>
        <strain evidence="2 3">BEG34</strain>
    </source>
</reference>
<feature type="compositionally biased region" description="Polar residues" evidence="1">
    <location>
        <begin position="32"/>
        <end position="47"/>
    </location>
</feature>